<protein>
    <submittedName>
        <fullName evidence="1">Uncharacterized protein</fullName>
    </submittedName>
</protein>
<name>A0A231ZNU3_PSEAI</name>
<accession>A0A231ZNU3</accession>
<dbReference type="EMBL" id="NFFZ01000003">
    <property type="protein sequence ID" value="OTI64121.1"/>
    <property type="molecule type" value="Genomic_DNA"/>
</dbReference>
<reference evidence="1 2" key="1">
    <citation type="submission" date="2017-05" db="EMBL/GenBank/DDBJ databases">
        <authorList>
            <person name="Song R."/>
            <person name="Chenine A.L."/>
            <person name="Ruprecht R.M."/>
        </authorList>
    </citation>
    <scope>NUCLEOTIDE SEQUENCE [LARGE SCALE GENOMIC DNA]</scope>
    <source>
        <strain evidence="1 2">S567_C10_BS</strain>
    </source>
</reference>
<sequence>MTPHAFARWNLLLLVASIFAGLVFAPSADLSALPTPEDRKWVLAEVPSVAVDTTVAGKLAGMSWWGRTVDEEREAESKRVSVGVDGVALIKVDWLLRGIVRDEGGIFALVAKSAEGPLRRFAAGATLPGGERLESITEQGIRFSFSQDGNTQGFERKLYAPLP</sequence>
<gene>
    <name evidence="1" type="ORF">CAZ10_07870</name>
</gene>
<evidence type="ECO:0000313" key="1">
    <source>
        <dbReference type="EMBL" id="OTI64121.1"/>
    </source>
</evidence>
<comment type="caution">
    <text evidence="1">The sequence shown here is derived from an EMBL/GenBank/DDBJ whole genome shotgun (WGS) entry which is preliminary data.</text>
</comment>
<evidence type="ECO:0000313" key="2">
    <source>
        <dbReference type="Proteomes" id="UP000194857"/>
    </source>
</evidence>
<dbReference type="Proteomes" id="UP000194857">
    <property type="component" value="Unassembled WGS sequence"/>
</dbReference>
<proteinExistence type="predicted"/>
<dbReference type="AlphaFoldDB" id="A0A231ZNU3"/>
<organism evidence="1 2">
    <name type="scientific">Pseudomonas aeruginosa</name>
    <dbReference type="NCBI Taxonomy" id="287"/>
    <lineage>
        <taxon>Bacteria</taxon>
        <taxon>Pseudomonadati</taxon>
        <taxon>Pseudomonadota</taxon>
        <taxon>Gammaproteobacteria</taxon>
        <taxon>Pseudomonadales</taxon>
        <taxon>Pseudomonadaceae</taxon>
        <taxon>Pseudomonas</taxon>
    </lineage>
</organism>
<dbReference type="RefSeq" id="WP_019416290.1">
    <property type="nucleotide sequence ID" value="NZ_AP024513.1"/>
</dbReference>